<gene>
    <name evidence="1" type="ORF">GCM10023350_46340</name>
</gene>
<evidence type="ECO:0000313" key="2">
    <source>
        <dbReference type="Proteomes" id="UP001499882"/>
    </source>
</evidence>
<reference evidence="2" key="1">
    <citation type="journal article" date="2019" name="Int. J. Syst. Evol. Microbiol.">
        <title>The Global Catalogue of Microorganisms (GCM) 10K type strain sequencing project: providing services to taxonomists for standard genome sequencing and annotation.</title>
        <authorList>
            <consortium name="The Broad Institute Genomics Platform"/>
            <consortium name="The Broad Institute Genome Sequencing Center for Infectious Disease"/>
            <person name="Wu L."/>
            <person name="Ma J."/>
        </authorList>
    </citation>
    <scope>NUCLEOTIDE SEQUENCE [LARGE SCALE GENOMIC DNA]</scope>
    <source>
        <strain evidence="2">JCM 18532</strain>
    </source>
</reference>
<dbReference type="EMBL" id="BAABKN010000031">
    <property type="protein sequence ID" value="GAA4755562.1"/>
    <property type="molecule type" value="Genomic_DNA"/>
</dbReference>
<evidence type="ECO:0000313" key="1">
    <source>
        <dbReference type="EMBL" id="GAA4755562.1"/>
    </source>
</evidence>
<protein>
    <submittedName>
        <fullName evidence="1">Uncharacterized protein</fullName>
    </submittedName>
</protein>
<keyword evidence="2" id="KW-1185">Reference proteome</keyword>
<sequence>MSLKHYLYGQGPHWHPFAHRDVDPSTVDQVAHEVLHRIDDRPDPTSPYLPDGVRCVLDVADGWGVYGVGATALEYRGESFFRHQLLLDPAWLDRDMRRLGSRSPVLTSDEAEWAAHALSTTLGIEVPHGTVLRATLPPSPNAVTSGDVTNWSAAGASTPLTGRVGAPITYADNHGRSTPGFLTAGHVVPDPLGTVNVDQPGGPVRLTIFKSEVPRGIGTSRAATLRGAIDGAILDATGVPTGSLGPQGGAGHTAPVSRVTTGSAGSGHVVGYAAWVATTGSSWCDCYMVSSPRGAFSEPGHSGAAVTSGAVVIGTVVGAAGTVAGCPSSISYVQDIDSVCAEFGCVLT</sequence>
<accession>A0ABP8ZFW9</accession>
<dbReference type="RefSeq" id="WP_345529455.1">
    <property type="nucleotide sequence ID" value="NZ_BAABKN010000031.1"/>
</dbReference>
<comment type="caution">
    <text evidence="1">The sequence shown here is derived from an EMBL/GenBank/DDBJ whole genome shotgun (WGS) entry which is preliminary data.</text>
</comment>
<proteinExistence type="predicted"/>
<dbReference type="Proteomes" id="UP001499882">
    <property type="component" value="Unassembled WGS sequence"/>
</dbReference>
<organism evidence="1 2">
    <name type="scientific">Nocardioides endophyticus</name>
    <dbReference type="NCBI Taxonomy" id="1353775"/>
    <lineage>
        <taxon>Bacteria</taxon>
        <taxon>Bacillati</taxon>
        <taxon>Actinomycetota</taxon>
        <taxon>Actinomycetes</taxon>
        <taxon>Propionibacteriales</taxon>
        <taxon>Nocardioidaceae</taxon>
        <taxon>Nocardioides</taxon>
    </lineage>
</organism>
<name>A0ABP8ZFW9_9ACTN</name>